<evidence type="ECO:0000313" key="3">
    <source>
        <dbReference type="Proteomes" id="UP000324222"/>
    </source>
</evidence>
<keyword evidence="3" id="KW-1185">Reference proteome</keyword>
<feature type="region of interest" description="Disordered" evidence="1">
    <location>
        <begin position="41"/>
        <end position="79"/>
    </location>
</feature>
<feature type="compositionally biased region" description="Low complexity" evidence="1">
    <location>
        <begin position="69"/>
        <end position="79"/>
    </location>
</feature>
<accession>A0A5B7GBW2</accession>
<evidence type="ECO:0000313" key="2">
    <source>
        <dbReference type="EMBL" id="MPC55016.1"/>
    </source>
</evidence>
<name>A0A5B7GBW2_PORTR</name>
<dbReference type="EMBL" id="VSRR010012822">
    <property type="protein sequence ID" value="MPC55016.1"/>
    <property type="molecule type" value="Genomic_DNA"/>
</dbReference>
<gene>
    <name evidence="2" type="ORF">E2C01_048947</name>
</gene>
<organism evidence="2 3">
    <name type="scientific">Portunus trituberculatus</name>
    <name type="common">Swimming crab</name>
    <name type="synonym">Neptunus trituberculatus</name>
    <dbReference type="NCBI Taxonomy" id="210409"/>
    <lineage>
        <taxon>Eukaryota</taxon>
        <taxon>Metazoa</taxon>
        <taxon>Ecdysozoa</taxon>
        <taxon>Arthropoda</taxon>
        <taxon>Crustacea</taxon>
        <taxon>Multicrustacea</taxon>
        <taxon>Malacostraca</taxon>
        <taxon>Eumalacostraca</taxon>
        <taxon>Eucarida</taxon>
        <taxon>Decapoda</taxon>
        <taxon>Pleocyemata</taxon>
        <taxon>Brachyura</taxon>
        <taxon>Eubrachyura</taxon>
        <taxon>Portunoidea</taxon>
        <taxon>Portunidae</taxon>
        <taxon>Portuninae</taxon>
        <taxon>Portunus</taxon>
    </lineage>
</organism>
<dbReference type="AlphaFoldDB" id="A0A5B7GBW2"/>
<evidence type="ECO:0000256" key="1">
    <source>
        <dbReference type="SAM" id="MobiDB-lite"/>
    </source>
</evidence>
<protein>
    <submittedName>
        <fullName evidence="2">Uncharacterized protein</fullName>
    </submittedName>
</protein>
<proteinExistence type="predicted"/>
<comment type="caution">
    <text evidence="2">The sequence shown here is derived from an EMBL/GenBank/DDBJ whole genome shotgun (WGS) entry which is preliminary data.</text>
</comment>
<reference evidence="2 3" key="1">
    <citation type="submission" date="2019-05" db="EMBL/GenBank/DDBJ databases">
        <title>Another draft genome of Portunus trituberculatus and its Hox gene families provides insights of decapod evolution.</title>
        <authorList>
            <person name="Jeong J.-H."/>
            <person name="Song I."/>
            <person name="Kim S."/>
            <person name="Choi T."/>
            <person name="Kim D."/>
            <person name="Ryu S."/>
            <person name="Kim W."/>
        </authorList>
    </citation>
    <scope>NUCLEOTIDE SEQUENCE [LARGE SCALE GENOMIC DNA]</scope>
    <source>
        <tissue evidence="2">Muscle</tissue>
    </source>
</reference>
<sequence>MQSPLNTPLPHTITSSLSSFNIPSPFPTLLPPTAVRTLLPPRHNNPPWSAPYITHRRQGSHAIPPPSLTAPLSTLDLPP</sequence>
<dbReference type="Proteomes" id="UP000324222">
    <property type="component" value="Unassembled WGS sequence"/>
</dbReference>